<dbReference type="KEGG" id="cmk:103180089"/>
<dbReference type="Proteomes" id="UP000314986">
    <property type="component" value="Unassembled WGS sequence"/>
</dbReference>
<name>A0A4W3K6M2_CALMI</name>
<reference evidence="2" key="1">
    <citation type="journal article" date="2006" name="Science">
        <title>Ancient noncoding elements conserved in the human genome.</title>
        <authorList>
            <person name="Venkatesh B."/>
            <person name="Kirkness E.F."/>
            <person name="Loh Y.H."/>
            <person name="Halpern A.L."/>
            <person name="Lee A.P."/>
            <person name="Johnson J."/>
            <person name="Dandona N."/>
            <person name="Viswanathan L.D."/>
            <person name="Tay A."/>
            <person name="Venter J.C."/>
            <person name="Strausberg R.L."/>
            <person name="Brenner S."/>
        </authorList>
    </citation>
    <scope>NUCLEOTIDE SEQUENCE [LARGE SCALE GENOMIC DNA]</scope>
</reference>
<reference evidence="1" key="4">
    <citation type="submission" date="2025-08" db="UniProtKB">
        <authorList>
            <consortium name="Ensembl"/>
        </authorList>
    </citation>
    <scope>IDENTIFICATION</scope>
</reference>
<reference evidence="2" key="3">
    <citation type="journal article" date="2014" name="Nature">
        <title>Elephant shark genome provides unique insights into gnathostome evolution.</title>
        <authorList>
            <consortium name="International Elephant Shark Genome Sequencing Consortium"/>
            <person name="Venkatesh B."/>
            <person name="Lee A.P."/>
            <person name="Ravi V."/>
            <person name="Maurya A.K."/>
            <person name="Lian M.M."/>
            <person name="Swann J.B."/>
            <person name="Ohta Y."/>
            <person name="Flajnik M.F."/>
            <person name="Sutoh Y."/>
            <person name="Kasahara M."/>
            <person name="Hoon S."/>
            <person name="Gangu V."/>
            <person name="Roy S.W."/>
            <person name="Irimia M."/>
            <person name="Korzh V."/>
            <person name="Kondrychyn I."/>
            <person name="Lim Z.W."/>
            <person name="Tay B.H."/>
            <person name="Tohari S."/>
            <person name="Kong K.W."/>
            <person name="Ho S."/>
            <person name="Lorente-Galdos B."/>
            <person name="Quilez J."/>
            <person name="Marques-Bonet T."/>
            <person name="Raney B.J."/>
            <person name="Ingham P.W."/>
            <person name="Tay A."/>
            <person name="Hillier L.W."/>
            <person name="Minx P."/>
            <person name="Boehm T."/>
            <person name="Wilson R.K."/>
            <person name="Brenner S."/>
            <person name="Warren W.C."/>
        </authorList>
    </citation>
    <scope>NUCLEOTIDE SEQUENCE [LARGE SCALE GENOMIC DNA]</scope>
</reference>
<dbReference type="PANTHER" id="PTHR21084:SF1">
    <property type="entry name" value="DENSE INCISORS"/>
    <property type="match status" value="1"/>
</dbReference>
<evidence type="ECO:0000313" key="1">
    <source>
        <dbReference type="Ensembl" id="ENSCMIP00000047033.1"/>
    </source>
</evidence>
<dbReference type="Pfam" id="PF15008">
    <property type="entry name" value="DUF4518"/>
    <property type="match status" value="1"/>
</dbReference>
<dbReference type="Ensembl" id="ENSCMIT00000047698.1">
    <property type="protein sequence ID" value="ENSCMIP00000047033.1"/>
    <property type="gene ID" value="ENSCMIG00000019307.1"/>
</dbReference>
<dbReference type="AlphaFoldDB" id="A0A4W3K6M2"/>
<dbReference type="InParanoid" id="A0A4W3K6M2"/>
<dbReference type="OrthoDB" id="6407068at2759"/>
<dbReference type="FunCoup" id="A0A4W3K6M2">
    <property type="interactions" value="708"/>
</dbReference>
<dbReference type="GeneID" id="103180089"/>
<accession>A0A4W3K6M2</accession>
<reference evidence="2" key="2">
    <citation type="journal article" date="2007" name="PLoS Biol.">
        <title>Survey sequencing and comparative analysis of the elephant shark (Callorhinchus milii) genome.</title>
        <authorList>
            <person name="Venkatesh B."/>
            <person name="Kirkness E.F."/>
            <person name="Loh Y.H."/>
            <person name="Halpern A.L."/>
            <person name="Lee A.P."/>
            <person name="Johnson J."/>
            <person name="Dandona N."/>
            <person name="Viswanathan L.D."/>
            <person name="Tay A."/>
            <person name="Venter J.C."/>
            <person name="Strausberg R.L."/>
            <person name="Brenner S."/>
        </authorList>
    </citation>
    <scope>NUCLEOTIDE SEQUENCE [LARGE SCALE GENOMIC DNA]</scope>
</reference>
<dbReference type="InterPro" id="IPR026698">
    <property type="entry name" value="UPF_C3orf38"/>
</dbReference>
<gene>
    <name evidence="1" type="primary">LOC103180089</name>
</gene>
<sequence>MSASGSGAPSLPGGLTQTERRGFGEMLLSLDPRELLSLADTVTNRLLSMEGPREAINAILSYSQSAEELLRRRKLRRETIFQYLAKHNVIVPATAEKCQLVQRVVEYWREGLNVSQKNEVAGNIALKPDESKTVDYQAMGLQFSHWFYQLLNSQSPLMGEQPKEWGPQHFWEDSELKFAYKTSEEQVEAYHGAEMVSLRLLALTKDENLFLNPNLSGGGLKCIHSPHGLVIIAVAGTIHRESICLGIFEQIFGLIRCPNSDNNWKMKFISLKITGHNTQQTSIHPDKPLQLPMIKYESSELLSIFEDVKLG</sequence>
<evidence type="ECO:0000313" key="2">
    <source>
        <dbReference type="Proteomes" id="UP000314986"/>
    </source>
</evidence>
<dbReference type="PANTHER" id="PTHR21084">
    <property type="entry name" value="DENSE INCISORS"/>
    <property type="match status" value="1"/>
</dbReference>
<organism evidence="1 2">
    <name type="scientific">Callorhinchus milii</name>
    <name type="common">Ghost shark</name>
    <dbReference type="NCBI Taxonomy" id="7868"/>
    <lineage>
        <taxon>Eukaryota</taxon>
        <taxon>Metazoa</taxon>
        <taxon>Chordata</taxon>
        <taxon>Craniata</taxon>
        <taxon>Vertebrata</taxon>
        <taxon>Chondrichthyes</taxon>
        <taxon>Holocephali</taxon>
        <taxon>Chimaeriformes</taxon>
        <taxon>Callorhinchidae</taxon>
        <taxon>Callorhinchus</taxon>
    </lineage>
</organism>
<reference evidence="1" key="5">
    <citation type="submission" date="2025-09" db="UniProtKB">
        <authorList>
            <consortium name="Ensembl"/>
        </authorList>
    </citation>
    <scope>IDENTIFICATION</scope>
</reference>
<dbReference type="STRING" id="7868.ENSCMIP00000047033"/>
<protein>
    <submittedName>
        <fullName evidence="1">Chromosome 3 open reading frame 38</fullName>
    </submittedName>
</protein>
<dbReference type="GeneTree" id="ENSGT00390000000367"/>
<proteinExistence type="predicted"/>
<dbReference type="OMA" id="AKEYWCE"/>
<keyword evidence="2" id="KW-1185">Reference proteome</keyword>